<evidence type="ECO:0000256" key="10">
    <source>
        <dbReference type="ARBA" id="ARBA00023004"/>
    </source>
</evidence>
<comment type="cofactor">
    <cofactor evidence="1">
        <name>heme</name>
        <dbReference type="ChEBI" id="CHEBI:30413"/>
    </cofactor>
</comment>
<dbReference type="FunFam" id="1.10.630.10:FF:000182">
    <property type="entry name" value="Cytochrome P450 3A4"/>
    <property type="match status" value="1"/>
</dbReference>
<dbReference type="Proteomes" id="UP001353858">
    <property type="component" value="Unassembled WGS sequence"/>
</dbReference>
<dbReference type="GO" id="GO:0004497">
    <property type="term" value="F:monooxygenase activity"/>
    <property type="evidence" value="ECO:0007669"/>
    <property type="project" value="UniProtKB-KW"/>
</dbReference>
<evidence type="ECO:0000256" key="12">
    <source>
        <dbReference type="ARBA" id="ARBA00023136"/>
    </source>
</evidence>
<dbReference type="GO" id="GO:0020037">
    <property type="term" value="F:heme binding"/>
    <property type="evidence" value="ECO:0007669"/>
    <property type="project" value="InterPro"/>
</dbReference>
<evidence type="ECO:0000256" key="4">
    <source>
        <dbReference type="ARBA" id="ARBA00010617"/>
    </source>
</evidence>
<dbReference type="InterPro" id="IPR036396">
    <property type="entry name" value="Cyt_P450_sf"/>
</dbReference>
<evidence type="ECO:0000256" key="11">
    <source>
        <dbReference type="ARBA" id="ARBA00023033"/>
    </source>
</evidence>
<comment type="similarity">
    <text evidence="4">Belongs to the cytochrome P450 family.</text>
</comment>
<evidence type="ECO:0000256" key="8">
    <source>
        <dbReference type="ARBA" id="ARBA00022848"/>
    </source>
</evidence>
<dbReference type="EMBL" id="JARPUR010000006">
    <property type="protein sequence ID" value="KAK4873999.1"/>
    <property type="molecule type" value="Genomic_DNA"/>
</dbReference>
<evidence type="ECO:0000256" key="9">
    <source>
        <dbReference type="ARBA" id="ARBA00023002"/>
    </source>
</evidence>
<evidence type="ECO:0008006" key="15">
    <source>
        <dbReference type="Google" id="ProtNLM"/>
    </source>
</evidence>
<dbReference type="GO" id="GO:0005789">
    <property type="term" value="C:endoplasmic reticulum membrane"/>
    <property type="evidence" value="ECO:0007669"/>
    <property type="project" value="UniProtKB-SubCell"/>
</dbReference>
<dbReference type="Gene3D" id="1.10.630.10">
    <property type="entry name" value="Cytochrome P450"/>
    <property type="match status" value="2"/>
</dbReference>
<dbReference type="PRINTS" id="PR00385">
    <property type="entry name" value="P450"/>
</dbReference>
<dbReference type="PANTHER" id="PTHR24292:SF54">
    <property type="entry name" value="CYP9F3-RELATED"/>
    <property type="match status" value="1"/>
</dbReference>
<dbReference type="GO" id="GO:0005506">
    <property type="term" value="F:iron ion binding"/>
    <property type="evidence" value="ECO:0007669"/>
    <property type="project" value="InterPro"/>
</dbReference>
<dbReference type="PANTHER" id="PTHR24292">
    <property type="entry name" value="CYTOCHROME P450"/>
    <property type="match status" value="1"/>
</dbReference>
<comment type="caution">
    <text evidence="13">The sequence shown here is derived from an EMBL/GenBank/DDBJ whole genome shotgun (WGS) entry which is preliminary data.</text>
</comment>
<proteinExistence type="inferred from homology"/>
<keyword evidence="5" id="KW-0349">Heme</keyword>
<evidence type="ECO:0000313" key="13">
    <source>
        <dbReference type="EMBL" id="KAK4873999.1"/>
    </source>
</evidence>
<evidence type="ECO:0000256" key="1">
    <source>
        <dbReference type="ARBA" id="ARBA00001971"/>
    </source>
</evidence>
<dbReference type="FunFam" id="1.10.630.10:FF:000042">
    <property type="entry name" value="Cytochrome P450"/>
    <property type="match status" value="1"/>
</dbReference>
<keyword evidence="9" id="KW-0560">Oxidoreductase</keyword>
<dbReference type="PROSITE" id="PS00086">
    <property type="entry name" value="CYTOCHROME_P450"/>
    <property type="match status" value="1"/>
</dbReference>
<dbReference type="CDD" id="cd00117">
    <property type="entry name" value="TFP"/>
    <property type="match status" value="1"/>
</dbReference>
<evidence type="ECO:0000256" key="5">
    <source>
        <dbReference type="ARBA" id="ARBA00022617"/>
    </source>
</evidence>
<reference evidence="14" key="1">
    <citation type="submission" date="2023-01" db="EMBL/GenBank/DDBJ databases">
        <title>Key to firefly adult light organ development and bioluminescence: homeobox transcription factors regulate luciferase expression and transportation to peroxisome.</title>
        <authorList>
            <person name="Fu X."/>
        </authorList>
    </citation>
    <scope>NUCLEOTIDE SEQUENCE [LARGE SCALE GENOMIC DNA]</scope>
</reference>
<evidence type="ECO:0000256" key="6">
    <source>
        <dbReference type="ARBA" id="ARBA00022723"/>
    </source>
</evidence>
<keyword evidence="10" id="KW-0408">Iron</keyword>
<keyword evidence="12" id="KW-0472">Membrane</keyword>
<dbReference type="SUPFAM" id="SSF48264">
    <property type="entry name" value="Cytochrome P450"/>
    <property type="match status" value="2"/>
</dbReference>
<dbReference type="InterPro" id="IPR017972">
    <property type="entry name" value="Cyt_P450_CS"/>
</dbReference>
<keyword evidence="8" id="KW-0492">Microsome</keyword>
<name>A0AAN7P002_9COLE</name>
<protein>
    <recommendedName>
        <fullName evidence="15">Cytochrome P450</fullName>
    </recommendedName>
</protein>
<dbReference type="AlphaFoldDB" id="A0AAN7P002"/>
<dbReference type="InterPro" id="IPR001128">
    <property type="entry name" value="Cyt_P450"/>
</dbReference>
<gene>
    <name evidence="13" type="ORF">RN001_013359</name>
</gene>
<evidence type="ECO:0000256" key="2">
    <source>
        <dbReference type="ARBA" id="ARBA00004174"/>
    </source>
</evidence>
<keyword evidence="7" id="KW-0256">Endoplasmic reticulum</keyword>
<dbReference type="InterPro" id="IPR002401">
    <property type="entry name" value="Cyt_P450_E_grp-I"/>
</dbReference>
<comment type="subcellular location">
    <subcellularLocation>
        <location evidence="3">Endoplasmic reticulum membrane</location>
        <topology evidence="3">Peripheral membrane protein</topology>
    </subcellularLocation>
    <subcellularLocation>
        <location evidence="2">Microsome membrane</location>
        <topology evidence="2">Peripheral membrane protein</topology>
    </subcellularLocation>
</comment>
<dbReference type="GO" id="GO:0016705">
    <property type="term" value="F:oxidoreductase activity, acting on paired donors, with incorporation or reduction of molecular oxygen"/>
    <property type="evidence" value="ECO:0007669"/>
    <property type="project" value="InterPro"/>
</dbReference>
<evidence type="ECO:0000256" key="3">
    <source>
        <dbReference type="ARBA" id="ARBA00004406"/>
    </source>
</evidence>
<dbReference type="PRINTS" id="PR00463">
    <property type="entry name" value="EP450I"/>
</dbReference>
<keyword evidence="6" id="KW-0479">Metal-binding</keyword>
<dbReference type="InterPro" id="IPR050476">
    <property type="entry name" value="Insect_CytP450_Detox"/>
</dbReference>
<accession>A0AAN7P002</accession>
<keyword evidence="14" id="KW-1185">Reference proteome</keyword>
<evidence type="ECO:0000256" key="7">
    <source>
        <dbReference type="ARBA" id="ARBA00022824"/>
    </source>
</evidence>
<dbReference type="Pfam" id="PF00067">
    <property type="entry name" value="p450"/>
    <property type="match status" value="2"/>
</dbReference>
<organism evidence="13 14">
    <name type="scientific">Aquatica leii</name>
    <dbReference type="NCBI Taxonomy" id="1421715"/>
    <lineage>
        <taxon>Eukaryota</taxon>
        <taxon>Metazoa</taxon>
        <taxon>Ecdysozoa</taxon>
        <taxon>Arthropoda</taxon>
        <taxon>Hexapoda</taxon>
        <taxon>Insecta</taxon>
        <taxon>Pterygota</taxon>
        <taxon>Neoptera</taxon>
        <taxon>Endopterygota</taxon>
        <taxon>Coleoptera</taxon>
        <taxon>Polyphaga</taxon>
        <taxon>Elateriformia</taxon>
        <taxon>Elateroidea</taxon>
        <taxon>Lampyridae</taxon>
        <taxon>Luciolinae</taxon>
        <taxon>Aquatica</taxon>
    </lineage>
</organism>
<evidence type="ECO:0000313" key="14">
    <source>
        <dbReference type="Proteomes" id="UP001353858"/>
    </source>
</evidence>
<sequence length="1100" mass="126663">MWTIIVAVIIIICLYKTLIQPLSYWKTRNVPHLKPWPLLGNMLPMLRRQRSVTELIEDFYNSFPNKRYVGVHSFRNPQLMLRDLDLIKKITVKDFDHFMDRTVQVTEDVEPIFGKNLASLTGQKWRDMRNTLSPTFTSTKMKFMFNLISDCAQQFTKHFEDQNFDVLEVDTKDISTRFTNDAIATAAFGISLDSLTDKTNEFYLIGKNITALGGLRGLIFLLYSIIPTIMRFFKISVFPKKFATFFKDIIKNNIRDREERGLIRPDMVHILLQARKGKLIKEEKSELETEFAVAHDNTSEKISPKQMSQLTDEDITAQAVIFFFAGFETTSVLICFMAHELTINPEIQKKLQKEIDETIEKVDGKITYEVLLEMKYLDMVVSESLRKWSPGVIIERICVKDYIINSEKPDESSLFVEKGLSVTVPVFAIHRDPKYFPNPLEFDPERFNDENKHNIVPFSYMPFGLGPRSCIASRLLVLREVGVNMEFLNSLFWVIMVYRLFLKLKSVTFEYWQDKDIDCEQPWPIFGNMIPLLFKKISLWDLFKKWYKLFPGKKYIGVYVFLSPKLVIRNLELIKRITIRDFDNFMDRSKYVYKKNLSMLKGQEWKNARCCLSPAFSKNYIKDIIPLVSESAEQVTEYLLQQQKHTINLEMSDVTGRYSSDSIIKAIFGYKINSLVDRDNAIYNMAKKVIQSGELRAPHFSIPIMIPVISVFTKFARLLSKFIKHFEALSKHNLKIRKSKQVVRPDLIDLIFRSTEQKLSNKSKDLAEIGYSVTEEPTEKMQTDAQVDLSDEFLSIQSLKFFLDGFELTSNLICYMSHELSISPHIQKNLQEEIDKTLKKFNGKITYECIASMKYLDMVVSESLRKWPPTPILERVCIKDYELAPKTKEKDALIIEKNTTILIPVVGLHYDPKYFPKPDKFDPERFNEKNKAKIKPFSFLPFGIGPRNCIVRDSFVTYKMGSLVIYLTTLMVIIGTASALKCYACNGFTCPYGLFSFTYPQVECEAKTGNSLLDTVASIIPTQCVKIVGKDENGSGFVARNCTPYSGQTACNLIAGAMELGSGLKELECYTCTDNLCNSAPQFTPMAVIGLIIACLAFLF</sequence>
<keyword evidence="11" id="KW-0503">Monooxygenase</keyword>
<dbReference type="CDD" id="cd11056">
    <property type="entry name" value="CYP6-like"/>
    <property type="match status" value="2"/>
</dbReference>